<dbReference type="SUPFAM" id="SSF50494">
    <property type="entry name" value="Trypsin-like serine proteases"/>
    <property type="match status" value="1"/>
</dbReference>
<evidence type="ECO:0000313" key="9">
    <source>
        <dbReference type="Proteomes" id="UP001168990"/>
    </source>
</evidence>
<reference evidence="8" key="2">
    <citation type="submission" date="2023-03" db="EMBL/GenBank/DDBJ databases">
        <authorList>
            <person name="Inwood S.N."/>
            <person name="Skelly J.G."/>
            <person name="Guhlin J."/>
            <person name="Harrop T.W.R."/>
            <person name="Goldson S.G."/>
            <person name="Dearden P.K."/>
        </authorList>
    </citation>
    <scope>NUCLEOTIDE SEQUENCE</scope>
    <source>
        <strain evidence="8">Irish</strain>
        <tissue evidence="8">Whole body</tissue>
    </source>
</reference>
<evidence type="ECO:0000256" key="5">
    <source>
        <dbReference type="ARBA" id="ARBA00022825"/>
    </source>
</evidence>
<dbReference type="PANTHER" id="PTHR24276:SF98">
    <property type="entry name" value="FI18310P1-RELATED"/>
    <property type="match status" value="1"/>
</dbReference>
<evidence type="ECO:0000259" key="7">
    <source>
        <dbReference type="PROSITE" id="PS50240"/>
    </source>
</evidence>
<evidence type="ECO:0000256" key="4">
    <source>
        <dbReference type="ARBA" id="ARBA00022801"/>
    </source>
</evidence>
<accession>A0AA39KJR1</accession>
<dbReference type="EMBL" id="JAQQBS010001422">
    <property type="protein sequence ID" value="KAK0164065.1"/>
    <property type="molecule type" value="Genomic_DNA"/>
</dbReference>
<dbReference type="PROSITE" id="PS00134">
    <property type="entry name" value="TRYPSIN_HIS"/>
    <property type="match status" value="1"/>
</dbReference>
<keyword evidence="5" id="KW-0720">Serine protease</keyword>
<dbReference type="AlphaFoldDB" id="A0AA39KJR1"/>
<dbReference type="GO" id="GO:0005576">
    <property type="term" value="C:extracellular region"/>
    <property type="evidence" value="ECO:0007669"/>
    <property type="project" value="UniProtKB-SubCell"/>
</dbReference>
<keyword evidence="4" id="KW-0378">Hydrolase</keyword>
<dbReference type="CDD" id="cd00190">
    <property type="entry name" value="Tryp_SPc"/>
    <property type="match status" value="1"/>
</dbReference>
<comment type="caution">
    <text evidence="8">The sequence shown here is derived from an EMBL/GenBank/DDBJ whole genome shotgun (WGS) entry which is preliminary data.</text>
</comment>
<sequence>MEIFFASEARKPSVIFQHSDVVPGEFPYMVSILNKDNYICGGAIISSRHILTAAHCFVNLNQTYDDIVVISGVMKNRTFGEIHKVANVTIHDKFLSDTCNEWYNDIAVITLSNAMNFCHYQNSIALPHKNTPGNIVAILLGWGNTSRNGEESECLKETKVAVLTNKECNEKYPRIMATQMCGFNGKGTGFCNGDSGNPLAYRNEVIGIVSFSASCKIRYPDNYTRVYKYMDFITQVIATT</sequence>
<gene>
    <name evidence="8" type="ORF">PV328_002733</name>
</gene>
<dbReference type="Pfam" id="PF00089">
    <property type="entry name" value="Trypsin"/>
    <property type="match status" value="1"/>
</dbReference>
<proteinExistence type="inferred from homology"/>
<evidence type="ECO:0000256" key="3">
    <source>
        <dbReference type="ARBA" id="ARBA00022670"/>
    </source>
</evidence>
<dbReference type="Gene3D" id="2.40.10.10">
    <property type="entry name" value="Trypsin-like serine proteases"/>
    <property type="match status" value="2"/>
</dbReference>
<dbReference type="PRINTS" id="PR00722">
    <property type="entry name" value="CHYMOTRYPSIN"/>
</dbReference>
<dbReference type="InterPro" id="IPR009003">
    <property type="entry name" value="Peptidase_S1_PA"/>
</dbReference>
<comment type="subcellular location">
    <subcellularLocation>
        <location evidence="1">Secreted</location>
        <location evidence="1">Extracellular space</location>
    </subcellularLocation>
</comment>
<dbReference type="InterPro" id="IPR050430">
    <property type="entry name" value="Peptidase_S1"/>
</dbReference>
<dbReference type="SMART" id="SM00020">
    <property type="entry name" value="Tryp_SPc"/>
    <property type="match status" value="1"/>
</dbReference>
<dbReference type="InterPro" id="IPR001254">
    <property type="entry name" value="Trypsin_dom"/>
</dbReference>
<dbReference type="InterPro" id="IPR001314">
    <property type="entry name" value="Peptidase_S1A"/>
</dbReference>
<dbReference type="GO" id="GO:0004252">
    <property type="term" value="F:serine-type endopeptidase activity"/>
    <property type="evidence" value="ECO:0007669"/>
    <property type="project" value="InterPro"/>
</dbReference>
<evidence type="ECO:0000256" key="1">
    <source>
        <dbReference type="ARBA" id="ARBA00004239"/>
    </source>
</evidence>
<evidence type="ECO:0000313" key="8">
    <source>
        <dbReference type="EMBL" id="KAK0164065.1"/>
    </source>
</evidence>
<reference evidence="8" key="1">
    <citation type="journal article" date="2023" name="bioRxiv">
        <title>Scaffold-level genome assemblies of two parasitoid biocontrol wasps reveal the parthenogenesis mechanism and an associated novel virus.</title>
        <authorList>
            <person name="Inwood S."/>
            <person name="Skelly J."/>
            <person name="Guhlin J."/>
            <person name="Harrop T."/>
            <person name="Goldson S."/>
            <person name="Dearden P."/>
        </authorList>
    </citation>
    <scope>NUCLEOTIDE SEQUENCE</scope>
    <source>
        <strain evidence="8">Irish</strain>
        <tissue evidence="8">Whole body</tissue>
    </source>
</reference>
<dbReference type="InterPro" id="IPR018114">
    <property type="entry name" value="TRYPSIN_HIS"/>
</dbReference>
<evidence type="ECO:0000256" key="6">
    <source>
        <dbReference type="ARBA" id="ARBA00023157"/>
    </source>
</evidence>
<organism evidence="8 9">
    <name type="scientific">Microctonus aethiopoides</name>
    <dbReference type="NCBI Taxonomy" id="144406"/>
    <lineage>
        <taxon>Eukaryota</taxon>
        <taxon>Metazoa</taxon>
        <taxon>Ecdysozoa</taxon>
        <taxon>Arthropoda</taxon>
        <taxon>Hexapoda</taxon>
        <taxon>Insecta</taxon>
        <taxon>Pterygota</taxon>
        <taxon>Neoptera</taxon>
        <taxon>Endopterygota</taxon>
        <taxon>Hymenoptera</taxon>
        <taxon>Apocrita</taxon>
        <taxon>Ichneumonoidea</taxon>
        <taxon>Braconidae</taxon>
        <taxon>Euphorinae</taxon>
        <taxon>Microctonus</taxon>
    </lineage>
</organism>
<dbReference type="PROSITE" id="PS50240">
    <property type="entry name" value="TRYPSIN_DOM"/>
    <property type="match status" value="1"/>
</dbReference>
<name>A0AA39KJR1_9HYME</name>
<feature type="domain" description="Peptidase S1" evidence="7">
    <location>
        <begin position="15"/>
        <end position="238"/>
    </location>
</feature>
<dbReference type="PANTHER" id="PTHR24276">
    <property type="entry name" value="POLYSERASE-RELATED"/>
    <property type="match status" value="1"/>
</dbReference>
<comment type="similarity">
    <text evidence="2">Belongs to the peptidase S1 family.</text>
</comment>
<dbReference type="Proteomes" id="UP001168990">
    <property type="component" value="Unassembled WGS sequence"/>
</dbReference>
<dbReference type="FunFam" id="2.40.10.10:FF:000068">
    <property type="entry name" value="transmembrane protease serine 2"/>
    <property type="match status" value="1"/>
</dbReference>
<keyword evidence="9" id="KW-1185">Reference proteome</keyword>
<evidence type="ECO:0000256" key="2">
    <source>
        <dbReference type="ARBA" id="ARBA00007664"/>
    </source>
</evidence>
<protein>
    <recommendedName>
        <fullName evidence="7">Peptidase S1 domain-containing protein</fullName>
    </recommendedName>
</protein>
<dbReference type="GO" id="GO:0006508">
    <property type="term" value="P:proteolysis"/>
    <property type="evidence" value="ECO:0007669"/>
    <property type="project" value="UniProtKB-KW"/>
</dbReference>
<dbReference type="InterPro" id="IPR043504">
    <property type="entry name" value="Peptidase_S1_PA_chymotrypsin"/>
</dbReference>
<keyword evidence="3" id="KW-0645">Protease</keyword>
<keyword evidence="6" id="KW-1015">Disulfide bond</keyword>
<dbReference type="FunFam" id="2.40.10.10:FF:000036">
    <property type="entry name" value="Trypsin beta"/>
    <property type="match status" value="1"/>
</dbReference>